<dbReference type="GO" id="GO:0015420">
    <property type="term" value="F:ABC-type vitamin B12 transporter activity"/>
    <property type="evidence" value="ECO:0007669"/>
    <property type="project" value="UniProtKB-UniRule"/>
</dbReference>
<keyword evidence="8 9" id="KW-0472">Membrane</keyword>
<reference evidence="10 11" key="1">
    <citation type="submission" date="2016-03" db="EMBL/GenBank/DDBJ databases">
        <title>Draft genome sequence of Gluconobacter cerinus strain CECT 9110.</title>
        <authorList>
            <person name="Sainz F."/>
            <person name="Mas A."/>
            <person name="Torija M.J."/>
        </authorList>
    </citation>
    <scope>NUCLEOTIDE SEQUENCE [LARGE SCALE GENOMIC DNA]</scope>
    <source>
        <strain evidence="10 11">CECT 9110</strain>
    </source>
</reference>
<feature type="transmembrane region" description="Helical" evidence="9">
    <location>
        <begin position="63"/>
        <end position="84"/>
    </location>
</feature>
<evidence type="ECO:0000256" key="5">
    <source>
        <dbReference type="ARBA" id="ARBA00022573"/>
    </source>
</evidence>
<accession>A0A1B6VKA0</accession>
<dbReference type="GO" id="GO:0048472">
    <property type="term" value="F:threonine-phosphate decarboxylase activity"/>
    <property type="evidence" value="ECO:0007669"/>
    <property type="project" value="InterPro"/>
</dbReference>
<dbReference type="RefSeq" id="WP_064274457.1">
    <property type="nucleotide sequence ID" value="NZ_LUTU01000007.1"/>
</dbReference>
<dbReference type="PANTHER" id="PTHR34308">
    <property type="entry name" value="COBALAMIN BIOSYNTHESIS PROTEIN CBIB"/>
    <property type="match status" value="1"/>
</dbReference>
<keyword evidence="6 9" id="KW-0812">Transmembrane</keyword>
<evidence type="ECO:0000313" key="11">
    <source>
        <dbReference type="Proteomes" id="UP000077786"/>
    </source>
</evidence>
<comment type="pathway">
    <text evidence="2 9">Cofactor biosynthesis; adenosylcobalamin biosynthesis.</text>
</comment>
<keyword evidence="7 9" id="KW-1133">Transmembrane helix</keyword>
<sequence>MTFSPISHTLSVACLACAIEAAFGYPNWLFRRIGHPVMWIGALIARLDRSLNRPQNSAFRQRLCGIVSLAILIGLPALIIYTIVQALDLVFPPLVAWGIEGAVGSTLIAQRSLWKHVRAVHTGLQESGVAAGRKAVSMIVGRDPEQLDEAGVVRAAIESLAENFSDGIVAPLFWTALFGLPGTTAYKSINTADSMIGHLTPRHRAFGWASAKLDDLVNLPASRLSALWIFLAAFTISGANPTKAFRAVQRDARNHRSPNAGWPEAAMAGALGLKLAGPRVYDGILVNDSWMGDGRATATADDLWRALQLYRRACIFQGVALALLSVLFWL</sequence>
<evidence type="ECO:0000313" key="10">
    <source>
        <dbReference type="EMBL" id="OAJ67651.1"/>
    </source>
</evidence>
<gene>
    <name evidence="9" type="primary">cobD</name>
    <name evidence="10" type="ORF">A0123_01693</name>
</gene>
<dbReference type="PATRIC" id="fig|38307.3.peg.1746"/>
<dbReference type="NCBIfam" id="TIGR00380">
    <property type="entry name" value="cobal_cbiB"/>
    <property type="match status" value="1"/>
</dbReference>
<dbReference type="PANTHER" id="PTHR34308:SF1">
    <property type="entry name" value="COBALAMIN BIOSYNTHESIS PROTEIN CBIB"/>
    <property type="match status" value="1"/>
</dbReference>
<name>A0A1B6VKA0_9PROT</name>
<dbReference type="GO" id="GO:0009236">
    <property type="term" value="P:cobalamin biosynthetic process"/>
    <property type="evidence" value="ECO:0007669"/>
    <property type="project" value="UniProtKB-UniRule"/>
</dbReference>
<evidence type="ECO:0000256" key="8">
    <source>
        <dbReference type="ARBA" id="ARBA00023136"/>
    </source>
</evidence>
<evidence type="ECO:0000256" key="1">
    <source>
        <dbReference type="ARBA" id="ARBA00004651"/>
    </source>
</evidence>
<comment type="caution">
    <text evidence="10">The sequence shown here is derived from an EMBL/GenBank/DDBJ whole genome shotgun (WGS) entry which is preliminary data.</text>
</comment>
<dbReference type="HAMAP" id="MF_00024">
    <property type="entry name" value="CobD_CbiB"/>
    <property type="match status" value="1"/>
</dbReference>
<dbReference type="GO" id="GO:0005886">
    <property type="term" value="C:plasma membrane"/>
    <property type="evidence" value="ECO:0007669"/>
    <property type="project" value="UniProtKB-SubCell"/>
</dbReference>
<comment type="subcellular location">
    <subcellularLocation>
        <location evidence="1 9">Cell membrane</location>
        <topology evidence="1 9">Multi-pass membrane protein</topology>
    </subcellularLocation>
</comment>
<dbReference type="InterPro" id="IPR004485">
    <property type="entry name" value="Cobalamin_biosynth_CobD/CbiB"/>
</dbReference>
<evidence type="ECO:0000256" key="9">
    <source>
        <dbReference type="HAMAP-Rule" id="MF_00024"/>
    </source>
</evidence>
<comment type="function">
    <text evidence="9">Converts cobyric acid to cobinamide by the addition of aminopropanol on the F carboxylic group.</text>
</comment>
<keyword evidence="4 9" id="KW-1003">Cell membrane</keyword>
<evidence type="ECO:0000256" key="4">
    <source>
        <dbReference type="ARBA" id="ARBA00022475"/>
    </source>
</evidence>
<evidence type="ECO:0000256" key="3">
    <source>
        <dbReference type="ARBA" id="ARBA00006263"/>
    </source>
</evidence>
<keyword evidence="5 9" id="KW-0169">Cobalamin biosynthesis</keyword>
<dbReference type="UniPathway" id="UPA00148"/>
<comment type="caution">
    <text evidence="9">Lacks conserved residue(s) required for the propagation of feature annotation.</text>
</comment>
<dbReference type="EMBL" id="LUTU01000007">
    <property type="protein sequence ID" value="OAJ67651.1"/>
    <property type="molecule type" value="Genomic_DNA"/>
</dbReference>
<dbReference type="AlphaFoldDB" id="A0A1B6VKA0"/>
<proteinExistence type="inferred from homology"/>
<dbReference type="OrthoDB" id="9811967at2"/>
<evidence type="ECO:0000256" key="6">
    <source>
        <dbReference type="ARBA" id="ARBA00022692"/>
    </source>
</evidence>
<organism evidence="10 11">
    <name type="scientific">Gluconobacter cerinus</name>
    <dbReference type="NCBI Taxonomy" id="38307"/>
    <lineage>
        <taxon>Bacteria</taxon>
        <taxon>Pseudomonadati</taxon>
        <taxon>Pseudomonadota</taxon>
        <taxon>Alphaproteobacteria</taxon>
        <taxon>Acetobacterales</taxon>
        <taxon>Acetobacteraceae</taxon>
        <taxon>Gluconobacter</taxon>
    </lineage>
</organism>
<evidence type="ECO:0000256" key="7">
    <source>
        <dbReference type="ARBA" id="ARBA00022989"/>
    </source>
</evidence>
<evidence type="ECO:0000256" key="2">
    <source>
        <dbReference type="ARBA" id="ARBA00004953"/>
    </source>
</evidence>
<protein>
    <recommendedName>
        <fullName evidence="9">Cobalamin biosynthesis protein CobD</fullName>
    </recommendedName>
</protein>
<comment type="similarity">
    <text evidence="3 9">Belongs to the CobD/CbiB family.</text>
</comment>
<dbReference type="Proteomes" id="UP000077786">
    <property type="component" value="Unassembled WGS sequence"/>
</dbReference>
<dbReference type="Pfam" id="PF03186">
    <property type="entry name" value="CobD_Cbib"/>
    <property type="match status" value="1"/>
</dbReference>